<comment type="caution">
    <text evidence="2">The sequence shown here is derived from an EMBL/GenBank/DDBJ whole genome shotgun (WGS) entry which is preliminary data.</text>
</comment>
<organism evidence="2 3">
    <name type="scientific">Canavalia gladiata</name>
    <name type="common">Sword bean</name>
    <name type="synonym">Dolichos gladiatus</name>
    <dbReference type="NCBI Taxonomy" id="3824"/>
    <lineage>
        <taxon>Eukaryota</taxon>
        <taxon>Viridiplantae</taxon>
        <taxon>Streptophyta</taxon>
        <taxon>Embryophyta</taxon>
        <taxon>Tracheophyta</taxon>
        <taxon>Spermatophyta</taxon>
        <taxon>Magnoliopsida</taxon>
        <taxon>eudicotyledons</taxon>
        <taxon>Gunneridae</taxon>
        <taxon>Pentapetalae</taxon>
        <taxon>rosids</taxon>
        <taxon>fabids</taxon>
        <taxon>Fabales</taxon>
        <taxon>Fabaceae</taxon>
        <taxon>Papilionoideae</taxon>
        <taxon>50 kb inversion clade</taxon>
        <taxon>NPAAA clade</taxon>
        <taxon>indigoferoid/millettioid clade</taxon>
        <taxon>Phaseoleae</taxon>
        <taxon>Canavalia</taxon>
    </lineage>
</organism>
<reference evidence="2 3" key="1">
    <citation type="submission" date="2024-01" db="EMBL/GenBank/DDBJ databases">
        <title>The genomes of 5 underutilized Papilionoideae crops provide insights into root nodulation and disease resistanc.</title>
        <authorList>
            <person name="Jiang F."/>
        </authorList>
    </citation>
    <scope>NUCLEOTIDE SEQUENCE [LARGE SCALE GENOMIC DNA]</scope>
    <source>
        <strain evidence="2">LVBAO_FW01</strain>
        <tissue evidence="2">Leaves</tissue>
    </source>
</reference>
<accession>A0AAN9M0H2</accession>
<name>A0AAN9M0H2_CANGL</name>
<proteinExistence type="predicted"/>
<protein>
    <submittedName>
        <fullName evidence="2">Uncharacterized protein</fullName>
    </submittedName>
</protein>
<sequence>MVIWVVVGFSKENREKGKKMGKDRKEKGERSKKEEGMKDETILGVQDSKGKDPCEGTKEWKQRMRDQVDSKQHTLGEVVIMHSIIKGG</sequence>
<dbReference type="Proteomes" id="UP001367508">
    <property type="component" value="Unassembled WGS sequence"/>
</dbReference>
<gene>
    <name evidence="2" type="ORF">VNO77_16126</name>
</gene>
<evidence type="ECO:0000256" key="1">
    <source>
        <dbReference type="SAM" id="MobiDB-lite"/>
    </source>
</evidence>
<evidence type="ECO:0000313" key="3">
    <source>
        <dbReference type="Proteomes" id="UP001367508"/>
    </source>
</evidence>
<evidence type="ECO:0000313" key="2">
    <source>
        <dbReference type="EMBL" id="KAK7345522.1"/>
    </source>
</evidence>
<dbReference type="EMBL" id="JAYMYQ010000003">
    <property type="protein sequence ID" value="KAK7345522.1"/>
    <property type="molecule type" value="Genomic_DNA"/>
</dbReference>
<dbReference type="AlphaFoldDB" id="A0AAN9M0H2"/>
<keyword evidence="3" id="KW-1185">Reference proteome</keyword>
<feature type="compositionally biased region" description="Basic and acidic residues" evidence="1">
    <location>
        <begin position="14"/>
        <end position="41"/>
    </location>
</feature>
<feature type="region of interest" description="Disordered" evidence="1">
    <location>
        <begin position="14"/>
        <end position="56"/>
    </location>
</feature>